<protein>
    <submittedName>
        <fullName evidence="1">Uncharacterized protein</fullName>
    </submittedName>
</protein>
<dbReference type="Proteomes" id="UP000566995">
    <property type="component" value="Unassembled WGS sequence"/>
</dbReference>
<sequence length="154" mass="16621">MQNTKQVDAVKLGQVQDIAEMTRQMFVSILKDSGYQRTAGSCLHASYLCWSLISKFADLTCRIVGGGGEGFGGIIVDGKTHGHYWVEVMIDEQCYIVDITADQFGLPEVIVAPAAEAPATYQPDDQLAVNAHVAELEAWLNPVGTVDSEGVSDD</sequence>
<evidence type="ECO:0000313" key="1">
    <source>
        <dbReference type="EMBL" id="MBB4866841.1"/>
    </source>
</evidence>
<dbReference type="RefSeq" id="WP_184595741.1">
    <property type="nucleotide sequence ID" value="NZ_JACHLI010000032.1"/>
</dbReference>
<dbReference type="AlphaFoldDB" id="A0A7W7P3N6"/>
<proteinExistence type="predicted"/>
<dbReference type="EMBL" id="JACHLI010000032">
    <property type="protein sequence ID" value="MBB4866841.1"/>
    <property type="molecule type" value="Genomic_DNA"/>
</dbReference>
<reference evidence="1 2" key="1">
    <citation type="submission" date="2020-08" db="EMBL/GenBank/DDBJ databases">
        <title>Functional genomics of gut bacteria from endangered species of beetles.</title>
        <authorList>
            <person name="Carlos-Shanley C."/>
        </authorList>
    </citation>
    <scope>NUCLEOTIDE SEQUENCE [LARGE SCALE GENOMIC DNA]</scope>
    <source>
        <strain evidence="1 2">S00179</strain>
    </source>
</reference>
<gene>
    <name evidence="1" type="ORF">HNP46_005748</name>
</gene>
<comment type="caution">
    <text evidence="1">The sequence shown here is derived from an EMBL/GenBank/DDBJ whole genome shotgun (WGS) entry which is preliminary data.</text>
</comment>
<accession>A0A7W7P3N6</accession>
<organism evidence="1 2">
    <name type="scientific">Pseudomonas nitroreducens</name>
    <dbReference type="NCBI Taxonomy" id="46680"/>
    <lineage>
        <taxon>Bacteria</taxon>
        <taxon>Pseudomonadati</taxon>
        <taxon>Pseudomonadota</taxon>
        <taxon>Gammaproteobacteria</taxon>
        <taxon>Pseudomonadales</taxon>
        <taxon>Pseudomonadaceae</taxon>
        <taxon>Pseudomonas</taxon>
    </lineage>
</organism>
<evidence type="ECO:0000313" key="2">
    <source>
        <dbReference type="Proteomes" id="UP000566995"/>
    </source>
</evidence>
<name>A0A7W7P3N6_PSENT</name>